<evidence type="ECO:0000313" key="11">
    <source>
        <dbReference type="EMBL" id="MCA9390310.1"/>
    </source>
</evidence>
<comment type="caution">
    <text evidence="11">The sequence shown here is derived from an EMBL/GenBank/DDBJ whole genome shotgun (WGS) entry which is preliminary data.</text>
</comment>
<keyword evidence="7" id="KW-0315">Glutamine amidotransferase</keyword>
<organism evidence="11 12">
    <name type="scientific">candidate division WWE3 bacterium</name>
    <dbReference type="NCBI Taxonomy" id="2053526"/>
    <lineage>
        <taxon>Bacteria</taxon>
        <taxon>Katanobacteria</taxon>
    </lineage>
</organism>
<name>A0A955RQD5_UNCKA</name>
<dbReference type="SUPFAM" id="SSF52317">
    <property type="entry name" value="Class I glutamine amidotransferase-like"/>
    <property type="match status" value="1"/>
</dbReference>
<dbReference type="GO" id="GO:0005829">
    <property type="term" value="C:cytosol"/>
    <property type="evidence" value="ECO:0007669"/>
    <property type="project" value="TreeGrafter"/>
</dbReference>
<dbReference type="Gene3D" id="3.40.50.300">
    <property type="entry name" value="P-loop containing nucleotide triphosphate hydrolases"/>
    <property type="match status" value="1"/>
</dbReference>
<dbReference type="PANTHER" id="PTHR11550">
    <property type="entry name" value="CTP SYNTHASE"/>
    <property type="match status" value="1"/>
</dbReference>
<evidence type="ECO:0000256" key="5">
    <source>
        <dbReference type="ARBA" id="ARBA00022741"/>
    </source>
</evidence>
<dbReference type="InterPro" id="IPR004468">
    <property type="entry name" value="CTP_synthase"/>
</dbReference>
<dbReference type="Pfam" id="PF00117">
    <property type="entry name" value="GATase"/>
    <property type="match status" value="1"/>
</dbReference>
<evidence type="ECO:0000256" key="4">
    <source>
        <dbReference type="ARBA" id="ARBA00022598"/>
    </source>
</evidence>
<evidence type="ECO:0000256" key="9">
    <source>
        <dbReference type="ARBA" id="ARBA00047781"/>
    </source>
</evidence>
<dbReference type="GO" id="GO:0019856">
    <property type="term" value="P:pyrimidine nucleobase biosynthetic process"/>
    <property type="evidence" value="ECO:0007669"/>
    <property type="project" value="TreeGrafter"/>
</dbReference>
<protein>
    <recommendedName>
        <fullName evidence="3">CTP synthase (glutamine hydrolyzing)</fullName>
        <ecNumber evidence="3">6.3.4.2</ecNumber>
    </recommendedName>
</protein>
<evidence type="ECO:0000256" key="3">
    <source>
        <dbReference type="ARBA" id="ARBA00012291"/>
    </source>
</evidence>
<comment type="similarity">
    <text evidence="2">Belongs to the CTP synthase family.</text>
</comment>
<keyword evidence="6" id="KW-0067">ATP-binding</keyword>
<dbReference type="CDD" id="cd01746">
    <property type="entry name" value="GATase1_CTP_Synthase"/>
    <property type="match status" value="1"/>
</dbReference>
<dbReference type="GO" id="GO:0006241">
    <property type="term" value="P:CTP biosynthetic process"/>
    <property type="evidence" value="ECO:0007669"/>
    <property type="project" value="InterPro"/>
</dbReference>
<dbReference type="InterPro" id="IPR033828">
    <property type="entry name" value="GATase1_CTP_Synthase"/>
</dbReference>
<comment type="pathway">
    <text evidence="1">Pyrimidine metabolism; CTP biosynthesis via de novo pathway; CTP from UDP: step 2/2.</text>
</comment>
<feature type="non-terminal residue" evidence="11">
    <location>
        <position position="1"/>
    </location>
</feature>
<dbReference type="FunFam" id="3.40.50.880:FF:000002">
    <property type="entry name" value="CTP synthase"/>
    <property type="match status" value="1"/>
</dbReference>
<evidence type="ECO:0000256" key="6">
    <source>
        <dbReference type="ARBA" id="ARBA00022840"/>
    </source>
</evidence>
<evidence type="ECO:0000256" key="2">
    <source>
        <dbReference type="ARBA" id="ARBA00007533"/>
    </source>
</evidence>
<keyword evidence="5" id="KW-0547">Nucleotide-binding</keyword>
<accession>A0A955RQD5</accession>
<dbReference type="GO" id="GO:0003883">
    <property type="term" value="F:CTP synthase activity"/>
    <property type="evidence" value="ECO:0007669"/>
    <property type="project" value="UniProtKB-EC"/>
</dbReference>
<evidence type="ECO:0000256" key="8">
    <source>
        <dbReference type="ARBA" id="ARBA00022975"/>
    </source>
</evidence>
<keyword evidence="8" id="KW-0665">Pyrimidine biosynthesis</keyword>
<feature type="domain" description="Glutamine amidotransferase" evidence="10">
    <location>
        <begin position="85"/>
        <end position="332"/>
    </location>
</feature>
<sequence>IANNAGIPEENIIAAPDADTIYQIPAIFRKQKLHTNLIKTMGLAPKPKKDATKSWDEYYVRVSQPKTNVDIAIVGKYFQIGTSVLEDAYICVIEAIKHAAWEQNLKPNIQWFDVERFEDPNERESIAEELRQYQGIIVPQGWGSRGVEGKIATVELARTEKIPYFGLCFGMQMAVIEFARHMCGLERANSEEVNPKTPHPVVHLMKHQQKYMAEKKYGGTIRLGQWPCKIKSGTQLYNAYKQHMNYPSEVLGAKSPSLVYERHRHRYEVNNAYRAKLEKAGLIFSGLSPDGQLVEALELDRDLHPYFVATQFHPEYQTRPAIPHPLFISFIEAAHNRKI</sequence>
<keyword evidence="4 11" id="KW-0436">Ligase</keyword>
<dbReference type="InterPro" id="IPR027417">
    <property type="entry name" value="P-loop_NTPase"/>
</dbReference>
<dbReference type="InterPro" id="IPR017926">
    <property type="entry name" value="GATASE"/>
</dbReference>
<dbReference type="Proteomes" id="UP000701698">
    <property type="component" value="Unassembled WGS sequence"/>
</dbReference>
<dbReference type="EMBL" id="JAGQKX010000065">
    <property type="protein sequence ID" value="MCA9390310.1"/>
    <property type="molecule type" value="Genomic_DNA"/>
</dbReference>
<proteinExistence type="inferred from homology"/>
<dbReference type="EC" id="6.3.4.2" evidence="3"/>
<dbReference type="PROSITE" id="PS51273">
    <property type="entry name" value="GATASE_TYPE_1"/>
    <property type="match status" value="1"/>
</dbReference>
<comment type="catalytic activity">
    <reaction evidence="9">
        <text>UTP + L-glutamine + ATP + H2O = CTP + L-glutamate + ADP + phosphate + 2 H(+)</text>
        <dbReference type="Rhea" id="RHEA:26426"/>
        <dbReference type="ChEBI" id="CHEBI:15377"/>
        <dbReference type="ChEBI" id="CHEBI:15378"/>
        <dbReference type="ChEBI" id="CHEBI:29985"/>
        <dbReference type="ChEBI" id="CHEBI:30616"/>
        <dbReference type="ChEBI" id="CHEBI:37563"/>
        <dbReference type="ChEBI" id="CHEBI:43474"/>
        <dbReference type="ChEBI" id="CHEBI:46398"/>
        <dbReference type="ChEBI" id="CHEBI:58359"/>
        <dbReference type="ChEBI" id="CHEBI:456216"/>
        <dbReference type="EC" id="6.3.4.2"/>
    </reaction>
</comment>
<evidence type="ECO:0000313" key="12">
    <source>
        <dbReference type="Proteomes" id="UP000701698"/>
    </source>
</evidence>
<dbReference type="GO" id="GO:0005524">
    <property type="term" value="F:ATP binding"/>
    <property type="evidence" value="ECO:0007669"/>
    <property type="project" value="UniProtKB-KW"/>
</dbReference>
<dbReference type="NCBIfam" id="NF003792">
    <property type="entry name" value="PRK05380.1"/>
    <property type="match status" value="1"/>
</dbReference>
<dbReference type="AlphaFoldDB" id="A0A955RQD5"/>
<evidence type="ECO:0000256" key="7">
    <source>
        <dbReference type="ARBA" id="ARBA00022962"/>
    </source>
</evidence>
<dbReference type="PANTHER" id="PTHR11550:SF0">
    <property type="entry name" value="CTP SYNTHASE-RELATED"/>
    <property type="match status" value="1"/>
</dbReference>
<dbReference type="Gene3D" id="3.40.50.880">
    <property type="match status" value="1"/>
</dbReference>
<reference evidence="11" key="1">
    <citation type="submission" date="2020-04" db="EMBL/GenBank/DDBJ databases">
        <authorList>
            <person name="Zhang T."/>
        </authorList>
    </citation>
    <scope>NUCLEOTIDE SEQUENCE</scope>
    <source>
        <strain evidence="11">HKST-UBA01</strain>
    </source>
</reference>
<evidence type="ECO:0000259" key="10">
    <source>
        <dbReference type="Pfam" id="PF00117"/>
    </source>
</evidence>
<dbReference type="InterPro" id="IPR029062">
    <property type="entry name" value="Class_I_gatase-like"/>
</dbReference>
<evidence type="ECO:0000256" key="1">
    <source>
        <dbReference type="ARBA" id="ARBA00005171"/>
    </source>
</evidence>
<gene>
    <name evidence="11" type="ORF">KC571_02795</name>
</gene>
<dbReference type="GO" id="GO:0042802">
    <property type="term" value="F:identical protein binding"/>
    <property type="evidence" value="ECO:0007669"/>
    <property type="project" value="TreeGrafter"/>
</dbReference>
<reference evidence="11" key="2">
    <citation type="journal article" date="2021" name="Microbiome">
        <title>Successional dynamics and alternative stable states in a saline activated sludge microbial community over 9 years.</title>
        <authorList>
            <person name="Wang Y."/>
            <person name="Ye J."/>
            <person name="Ju F."/>
            <person name="Liu L."/>
            <person name="Boyd J.A."/>
            <person name="Deng Y."/>
            <person name="Parks D.H."/>
            <person name="Jiang X."/>
            <person name="Yin X."/>
            <person name="Woodcroft B.J."/>
            <person name="Tyson G.W."/>
            <person name="Hugenholtz P."/>
            <person name="Polz M.F."/>
            <person name="Zhang T."/>
        </authorList>
    </citation>
    <scope>NUCLEOTIDE SEQUENCE</scope>
    <source>
        <strain evidence="11">HKST-UBA01</strain>
    </source>
</reference>